<comment type="catalytic activity">
    <reaction evidence="3">
        <text>RX + glutathione = an S-substituted glutathione + a halide anion + H(+)</text>
        <dbReference type="Rhea" id="RHEA:16437"/>
        <dbReference type="ChEBI" id="CHEBI:15378"/>
        <dbReference type="ChEBI" id="CHEBI:16042"/>
        <dbReference type="ChEBI" id="CHEBI:17792"/>
        <dbReference type="ChEBI" id="CHEBI:57925"/>
        <dbReference type="ChEBI" id="CHEBI:90779"/>
        <dbReference type="EC" id="2.5.1.18"/>
    </reaction>
</comment>
<dbReference type="FunFam" id="1.20.1050.10:FF:000120">
    <property type="entry name" value="glutathione S-transferase omega-1"/>
    <property type="match status" value="1"/>
</dbReference>
<dbReference type="STRING" id="7719.ENSCINP00000009038"/>
<protein>
    <recommendedName>
        <fullName evidence="1">glutathione transferase</fullName>
        <ecNumber evidence="1">2.5.1.18</ecNumber>
    </recommendedName>
</protein>
<dbReference type="InterPro" id="IPR036249">
    <property type="entry name" value="Thioredoxin-like_sf"/>
</dbReference>
<dbReference type="FunFam" id="3.40.30.10:FF:000258">
    <property type="entry name" value="Glutathione S-transferase"/>
    <property type="match status" value="1"/>
</dbReference>
<dbReference type="PROSITE" id="PS50404">
    <property type="entry name" value="GST_NTER"/>
    <property type="match status" value="1"/>
</dbReference>
<dbReference type="GeneID" id="100176750"/>
<dbReference type="GO" id="GO:0006749">
    <property type="term" value="P:glutathione metabolic process"/>
    <property type="evidence" value="ECO:0000318"/>
    <property type="project" value="GO_Central"/>
</dbReference>
<dbReference type="SFLD" id="SFLDG01205">
    <property type="entry name" value="AMPS.1"/>
    <property type="match status" value="1"/>
</dbReference>
<dbReference type="Ensembl" id="ENSCINT00000009038.3">
    <property type="protein sequence ID" value="ENSCINP00000009038.3"/>
    <property type="gene ID" value="ENSCING00000004369.3"/>
</dbReference>
<dbReference type="SFLD" id="SFLDS00019">
    <property type="entry name" value="Glutathione_Transferase_(cytos"/>
    <property type="match status" value="1"/>
</dbReference>
<dbReference type="EC" id="2.5.1.18" evidence="1"/>
<dbReference type="PANTHER" id="PTHR11571">
    <property type="entry name" value="GLUTATHIONE S-TRANSFERASE"/>
    <property type="match status" value="1"/>
</dbReference>
<dbReference type="PROSITE" id="PS50405">
    <property type="entry name" value="GST_CTER"/>
    <property type="match status" value="1"/>
</dbReference>
<reference evidence="6" key="3">
    <citation type="submission" date="2025-08" db="UniProtKB">
        <authorList>
            <consortium name="Ensembl"/>
        </authorList>
    </citation>
    <scope>IDENTIFICATION</scope>
</reference>
<evidence type="ECO:0000313" key="7">
    <source>
        <dbReference type="Proteomes" id="UP000008144"/>
    </source>
</evidence>
<evidence type="ECO:0000256" key="2">
    <source>
        <dbReference type="ARBA" id="ARBA00022679"/>
    </source>
</evidence>
<dbReference type="OMA" id="DICNEYM"/>
<reference evidence="6" key="4">
    <citation type="submission" date="2025-09" db="UniProtKB">
        <authorList>
            <consortium name="Ensembl"/>
        </authorList>
    </citation>
    <scope>IDENTIFICATION</scope>
</reference>
<dbReference type="PANTHER" id="PTHR11571:SF224">
    <property type="entry name" value="HEMATOPOIETIC PROSTAGLANDIN D SYNTHASE"/>
    <property type="match status" value="1"/>
</dbReference>
<dbReference type="HOGENOM" id="CLU_039475_1_0_1"/>
<dbReference type="InterPro" id="IPR040079">
    <property type="entry name" value="Glutathione_S-Trfase"/>
</dbReference>
<dbReference type="AlphaFoldDB" id="F7BDX5"/>
<keyword evidence="2" id="KW-0808">Transferase</keyword>
<dbReference type="SFLD" id="SFLDG00363">
    <property type="entry name" value="AMPS_(cytGST):_Alpha-__Mu-__Pi"/>
    <property type="match status" value="1"/>
</dbReference>
<reference evidence="7" key="1">
    <citation type="journal article" date="2002" name="Science">
        <title>The draft genome of Ciona intestinalis: insights into chordate and vertebrate origins.</title>
        <authorList>
            <person name="Dehal P."/>
            <person name="Satou Y."/>
            <person name="Campbell R.K."/>
            <person name="Chapman J."/>
            <person name="Degnan B."/>
            <person name="De Tomaso A."/>
            <person name="Davidson B."/>
            <person name="Di Gregorio A."/>
            <person name="Gelpke M."/>
            <person name="Goodstein D.M."/>
            <person name="Harafuji N."/>
            <person name="Hastings K.E."/>
            <person name="Ho I."/>
            <person name="Hotta K."/>
            <person name="Huang W."/>
            <person name="Kawashima T."/>
            <person name="Lemaire P."/>
            <person name="Martinez D."/>
            <person name="Meinertzhagen I.A."/>
            <person name="Necula S."/>
            <person name="Nonaka M."/>
            <person name="Putnam N."/>
            <person name="Rash S."/>
            <person name="Saiga H."/>
            <person name="Satake M."/>
            <person name="Terry A."/>
            <person name="Yamada L."/>
            <person name="Wang H.G."/>
            <person name="Awazu S."/>
            <person name="Azumi K."/>
            <person name="Boore J."/>
            <person name="Branno M."/>
            <person name="Chin-Bow S."/>
            <person name="DeSantis R."/>
            <person name="Doyle S."/>
            <person name="Francino P."/>
            <person name="Keys D.N."/>
            <person name="Haga S."/>
            <person name="Hayashi H."/>
            <person name="Hino K."/>
            <person name="Imai K.S."/>
            <person name="Inaba K."/>
            <person name="Kano S."/>
            <person name="Kobayashi K."/>
            <person name="Kobayashi M."/>
            <person name="Lee B.I."/>
            <person name="Makabe K.W."/>
            <person name="Manohar C."/>
            <person name="Matassi G."/>
            <person name="Medina M."/>
            <person name="Mochizuki Y."/>
            <person name="Mount S."/>
            <person name="Morishita T."/>
            <person name="Miura S."/>
            <person name="Nakayama A."/>
            <person name="Nishizaka S."/>
            <person name="Nomoto H."/>
            <person name="Ohta F."/>
            <person name="Oishi K."/>
            <person name="Rigoutsos I."/>
            <person name="Sano M."/>
            <person name="Sasaki A."/>
            <person name="Sasakura Y."/>
            <person name="Shoguchi E."/>
            <person name="Shin-i T."/>
            <person name="Spagnuolo A."/>
            <person name="Stainier D."/>
            <person name="Suzuki M.M."/>
            <person name="Tassy O."/>
            <person name="Takatori N."/>
            <person name="Tokuoka M."/>
            <person name="Yagi K."/>
            <person name="Yoshizaki F."/>
            <person name="Wada S."/>
            <person name="Zhang C."/>
            <person name="Hyatt P.D."/>
            <person name="Larimer F."/>
            <person name="Detter C."/>
            <person name="Doggett N."/>
            <person name="Glavina T."/>
            <person name="Hawkins T."/>
            <person name="Richardson P."/>
            <person name="Lucas S."/>
            <person name="Kohara Y."/>
            <person name="Levine M."/>
            <person name="Satoh N."/>
            <person name="Rokhsar D.S."/>
        </authorList>
    </citation>
    <scope>NUCLEOTIDE SEQUENCE [LARGE SCALE GENOMIC DNA]</scope>
</reference>
<evidence type="ECO:0000259" key="4">
    <source>
        <dbReference type="PROSITE" id="PS50404"/>
    </source>
</evidence>
<dbReference type="SUPFAM" id="SSF52833">
    <property type="entry name" value="Thioredoxin-like"/>
    <property type="match status" value="1"/>
</dbReference>
<dbReference type="InterPro" id="IPR010987">
    <property type="entry name" value="Glutathione-S-Trfase_C-like"/>
</dbReference>
<sequence>MPTYKLCYFNLRGLGEMARIVFAEVGVEYTDERLEREGADWAERKPKTPFGKLPILFVDDVQIAHSRAILRYLGRIFNLMGSNELEAALVDMWIEVLFESAMAYPFNEQDEKKKAELADALWNDNLLPKLAKVNEQIIKSGGPYILGEKLSVADIALFSKFELLKVWFADKSLESVPYVTKMIETLENRPKIAAWLKKRPASYI</sequence>
<name>F7BDX5_CIOIN</name>
<evidence type="ECO:0000313" key="6">
    <source>
        <dbReference type="Ensembl" id="ENSCINP00000009038.3"/>
    </source>
</evidence>
<dbReference type="InterPro" id="IPR004046">
    <property type="entry name" value="GST_C"/>
</dbReference>
<dbReference type="InterPro" id="IPR036282">
    <property type="entry name" value="Glutathione-S-Trfase_C_sf"/>
</dbReference>
<dbReference type="InParanoid" id="F7BDX5"/>
<feature type="domain" description="GST C-terminal" evidence="5">
    <location>
        <begin position="83"/>
        <end position="204"/>
    </location>
</feature>
<accession>A0A1W2WIB4</accession>
<keyword evidence="7" id="KW-1185">Reference proteome</keyword>
<dbReference type="Gene3D" id="3.40.30.10">
    <property type="entry name" value="Glutaredoxin"/>
    <property type="match status" value="1"/>
</dbReference>
<dbReference type="EMBL" id="EAAA01001550">
    <property type="status" value="NOT_ANNOTATED_CDS"/>
    <property type="molecule type" value="Genomic_DNA"/>
</dbReference>
<evidence type="ECO:0000256" key="1">
    <source>
        <dbReference type="ARBA" id="ARBA00012452"/>
    </source>
</evidence>
<dbReference type="SUPFAM" id="SSF47616">
    <property type="entry name" value="GST C-terminal domain-like"/>
    <property type="match status" value="1"/>
</dbReference>
<evidence type="ECO:0000259" key="5">
    <source>
        <dbReference type="PROSITE" id="PS50405"/>
    </source>
</evidence>
<dbReference type="OrthoDB" id="414243at2759"/>
<dbReference type="Gene3D" id="1.20.1050.10">
    <property type="match status" value="1"/>
</dbReference>
<dbReference type="GO" id="GO:0004364">
    <property type="term" value="F:glutathione transferase activity"/>
    <property type="evidence" value="ECO:0000318"/>
    <property type="project" value="GO_Central"/>
</dbReference>
<organism evidence="6 7">
    <name type="scientific">Ciona intestinalis</name>
    <name type="common">Transparent sea squirt</name>
    <name type="synonym">Ascidia intestinalis</name>
    <dbReference type="NCBI Taxonomy" id="7719"/>
    <lineage>
        <taxon>Eukaryota</taxon>
        <taxon>Metazoa</taxon>
        <taxon>Chordata</taxon>
        <taxon>Tunicata</taxon>
        <taxon>Ascidiacea</taxon>
        <taxon>Phlebobranchia</taxon>
        <taxon>Cionidae</taxon>
        <taxon>Ciona</taxon>
    </lineage>
</organism>
<dbReference type="Pfam" id="PF02798">
    <property type="entry name" value="GST_N"/>
    <property type="match status" value="1"/>
</dbReference>
<accession>F7BDX5</accession>
<dbReference type="GeneTree" id="ENSGT00940000166401"/>
<dbReference type="KEGG" id="cin:100176750"/>
<dbReference type="InterPro" id="IPR050213">
    <property type="entry name" value="GST_superfamily"/>
</dbReference>
<dbReference type="Proteomes" id="UP000008144">
    <property type="component" value="Chromosome 2"/>
</dbReference>
<reference evidence="6" key="2">
    <citation type="journal article" date="2008" name="Genome Biol.">
        <title>Improved genome assembly and evidence-based global gene model set for the chordate Ciona intestinalis: new insight into intron and operon populations.</title>
        <authorList>
            <person name="Satou Y."/>
            <person name="Mineta K."/>
            <person name="Ogasawara M."/>
            <person name="Sasakura Y."/>
            <person name="Shoguchi E."/>
            <person name="Ueno K."/>
            <person name="Yamada L."/>
            <person name="Matsumoto J."/>
            <person name="Wasserscheid J."/>
            <person name="Dewar K."/>
            <person name="Wiley G.B."/>
            <person name="Macmil S.L."/>
            <person name="Roe B.A."/>
            <person name="Zeller R.W."/>
            <person name="Hastings K.E."/>
            <person name="Lemaire P."/>
            <person name="Lindquist E."/>
            <person name="Endo T."/>
            <person name="Hotta K."/>
            <person name="Inaba K."/>
        </authorList>
    </citation>
    <scope>NUCLEOTIDE SEQUENCE [LARGE SCALE GENOMIC DNA]</scope>
    <source>
        <strain evidence="6">wild type</strain>
    </source>
</reference>
<proteinExistence type="predicted"/>
<feature type="domain" description="GST N-terminal" evidence="4">
    <location>
        <begin position="2"/>
        <end position="81"/>
    </location>
</feature>
<dbReference type="CDD" id="cd03039">
    <property type="entry name" value="GST_N_Sigma_like"/>
    <property type="match status" value="1"/>
</dbReference>
<evidence type="ECO:0000256" key="3">
    <source>
        <dbReference type="ARBA" id="ARBA00047960"/>
    </source>
</evidence>
<dbReference type="FunCoup" id="F7BDX5">
    <property type="interactions" value="18"/>
</dbReference>
<dbReference type="InterPro" id="IPR004045">
    <property type="entry name" value="Glutathione_S-Trfase_N"/>
</dbReference>
<dbReference type="Pfam" id="PF14497">
    <property type="entry name" value="GST_C_3"/>
    <property type="match status" value="1"/>
</dbReference>